<proteinExistence type="predicted"/>
<dbReference type="InterPro" id="IPR007899">
    <property type="entry name" value="CHAD_dom"/>
</dbReference>
<dbReference type="Pfam" id="PF01928">
    <property type="entry name" value="CYTH"/>
    <property type="match status" value="1"/>
</dbReference>
<dbReference type="PROSITE" id="PS51707">
    <property type="entry name" value="CYTH"/>
    <property type="match status" value="1"/>
</dbReference>
<dbReference type="Pfam" id="PF05235">
    <property type="entry name" value="CHAD"/>
    <property type="match status" value="1"/>
</dbReference>
<dbReference type="InterPro" id="IPR039013">
    <property type="entry name" value="YgiF"/>
</dbReference>
<dbReference type="AlphaFoldDB" id="A0A2X0SNW9"/>
<feature type="domain" description="CYTH" evidence="1">
    <location>
        <begin position="6"/>
        <end position="208"/>
    </location>
</feature>
<evidence type="ECO:0000313" key="3">
    <source>
        <dbReference type="EMBL" id="SPS06615.1"/>
    </source>
</evidence>
<dbReference type="SMART" id="SM00880">
    <property type="entry name" value="CHAD"/>
    <property type="match status" value="1"/>
</dbReference>
<dbReference type="EMBL" id="LS423452">
    <property type="protein sequence ID" value="SPS06615.1"/>
    <property type="molecule type" value="Genomic_DNA"/>
</dbReference>
<gene>
    <name evidence="3" type="ORF">NITFAB_2208</name>
</gene>
<protein>
    <submittedName>
        <fullName evidence="3">Adenylate cyclase</fullName>
    </submittedName>
</protein>
<dbReference type="InterPro" id="IPR038186">
    <property type="entry name" value="CHAD_dom_sf"/>
</dbReference>
<dbReference type="PANTHER" id="PTHR39569:SF1">
    <property type="entry name" value="INORGANIC TRIPHOSPHATASE"/>
    <property type="match status" value="1"/>
</dbReference>
<dbReference type="GO" id="GO:0046872">
    <property type="term" value="F:metal ion binding"/>
    <property type="evidence" value="ECO:0007669"/>
    <property type="project" value="TreeGrafter"/>
</dbReference>
<feature type="domain" description="CHAD" evidence="2">
    <location>
        <begin position="223"/>
        <end position="496"/>
    </location>
</feature>
<dbReference type="GO" id="GO:0050355">
    <property type="term" value="F:inorganic triphosphate phosphatase activity"/>
    <property type="evidence" value="ECO:0007669"/>
    <property type="project" value="InterPro"/>
</dbReference>
<dbReference type="CDD" id="cd07756">
    <property type="entry name" value="CYTH-like_Pase_CHAD"/>
    <property type="match status" value="1"/>
</dbReference>
<name>A0A2X0SNW9_9PROT</name>
<accession>A0A2X0SNW9</accession>
<dbReference type="InterPro" id="IPR033469">
    <property type="entry name" value="CYTH-like_dom_sf"/>
</dbReference>
<dbReference type="PROSITE" id="PS51708">
    <property type="entry name" value="CHAD"/>
    <property type="match status" value="1"/>
</dbReference>
<sequence length="502" mass="57021">MTAFVATEIELKLTIDPAHVTRLRNHPMLKMAGQEKSRRRKLYSVYFDTPDRDLYQSGIALRLRRTGRCWVQTVKGGGSSEGGMHQRHEWEWPVQGMEPELIPDAAHGPAKLLTPDILVRLRPLFITDFWRTVWKLRTINGDEIELALDQGAVLSGGKSFPISEVELELKVGAASSLFEVALAIQEHVFLRVEDVSKAERGYRLHGGELPLPRMSREVELVSGMPAEQALQCIVRECIGQLQGNAAEIGRIHNPEYLHQAHVATRRLHMILGLLAVRLPDATDNVMEELRWLMGCLGKARDWDVLISQTLPQIANEMLDNLTLKRLRENAVGLRHAQYQEVVGAVLSQRYTRLVLKLGLIAVHQTDQDGKKAAILDRLTGQILSRQYKCLRRKGRKYAEMSPAEYHSLRITAKKLRYAVEFFACLYPRKRARHFLSVLAALQDALGELNDAVVTQRLLGELHVTRGYGAGIVYGWTVCSARCSLQKMHLVWSKLMRRKPFWQ</sequence>
<dbReference type="Gene3D" id="2.40.320.10">
    <property type="entry name" value="Hypothetical Protein Pfu-838710-001"/>
    <property type="match status" value="1"/>
</dbReference>
<dbReference type="InterPro" id="IPR023577">
    <property type="entry name" value="CYTH_domain"/>
</dbReference>
<reference evidence="3" key="1">
    <citation type="submission" date="2018-05" db="EMBL/GenBank/DDBJ databases">
        <authorList>
            <person name="Lanie J.A."/>
            <person name="Ng W.-L."/>
            <person name="Kazmierczak K.M."/>
            <person name="Andrzejewski T.M."/>
            <person name="Davidsen T.M."/>
            <person name="Wayne K.J."/>
            <person name="Tettelin H."/>
            <person name="Glass J.I."/>
            <person name="Rusch D."/>
            <person name="Podicherti R."/>
            <person name="Tsui H.-C.T."/>
            <person name="Winkler M.E."/>
        </authorList>
    </citation>
    <scope>NUCLEOTIDE SEQUENCE</scope>
    <source>
        <strain evidence="3">KNB</strain>
    </source>
</reference>
<dbReference type="SUPFAM" id="SSF55154">
    <property type="entry name" value="CYTH-like phosphatases"/>
    <property type="match status" value="1"/>
</dbReference>
<dbReference type="Gene3D" id="1.40.20.10">
    <property type="entry name" value="CHAD domain"/>
    <property type="match status" value="1"/>
</dbReference>
<dbReference type="SMART" id="SM01118">
    <property type="entry name" value="CYTH"/>
    <property type="match status" value="1"/>
</dbReference>
<dbReference type="PANTHER" id="PTHR39569">
    <property type="entry name" value="INORGANIC TRIPHOSPHATASE"/>
    <property type="match status" value="1"/>
</dbReference>
<evidence type="ECO:0000259" key="2">
    <source>
        <dbReference type="PROSITE" id="PS51708"/>
    </source>
</evidence>
<evidence type="ECO:0000259" key="1">
    <source>
        <dbReference type="PROSITE" id="PS51707"/>
    </source>
</evidence>
<organism evidence="3">
    <name type="scientific">Candidatus Nitrotoga fabula</name>
    <dbReference type="NCBI Taxonomy" id="2182327"/>
    <lineage>
        <taxon>Bacteria</taxon>
        <taxon>Pseudomonadati</taxon>
        <taxon>Pseudomonadota</taxon>
        <taxon>Betaproteobacteria</taxon>
        <taxon>Nitrosomonadales</taxon>
        <taxon>Gallionellaceae</taxon>
        <taxon>Candidatus Nitrotoga</taxon>
    </lineage>
</organism>